<evidence type="ECO:0000256" key="5">
    <source>
        <dbReference type="ARBA" id="ARBA00023004"/>
    </source>
</evidence>
<dbReference type="GO" id="GO:0020037">
    <property type="term" value="F:heme binding"/>
    <property type="evidence" value="ECO:0007669"/>
    <property type="project" value="InterPro"/>
</dbReference>
<keyword evidence="4" id="KW-0560">Oxidoreductase</keyword>
<keyword evidence="7" id="KW-0812">Transmembrane</keyword>
<dbReference type="InterPro" id="IPR036396">
    <property type="entry name" value="Cyt_P450_sf"/>
</dbReference>
<dbReference type="Gene3D" id="1.10.630.10">
    <property type="entry name" value="Cytochrome P450"/>
    <property type="match status" value="1"/>
</dbReference>
<keyword evidence="5" id="KW-0408">Iron</keyword>
<dbReference type="GO" id="GO:0004497">
    <property type="term" value="F:monooxygenase activity"/>
    <property type="evidence" value="ECO:0007669"/>
    <property type="project" value="UniProtKB-KW"/>
</dbReference>
<dbReference type="Pfam" id="PF00067">
    <property type="entry name" value="p450"/>
    <property type="match status" value="1"/>
</dbReference>
<evidence type="ECO:0000256" key="6">
    <source>
        <dbReference type="ARBA" id="ARBA00023033"/>
    </source>
</evidence>
<comment type="similarity">
    <text evidence="2">Belongs to the cytochrome P450 family.</text>
</comment>
<protein>
    <recommendedName>
        <fullName evidence="10">Cytochrome P450</fullName>
    </recommendedName>
</protein>
<evidence type="ECO:0000256" key="7">
    <source>
        <dbReference type="SAM" id="Phobius"/>
    </source>
</evidence>
<keyword evidence="7" id="KW-0472">Membrane</keyword>
<organism evidence="8 9">
    <name type="scientific">Oleoguttula mirabilis</name>
    <dbReference type="NCBI Taxonomy" id="1507867"/>
    <lineage>
        <taxon>Eukaryota</taxon>
        <taxon>Fungi</taxon>
        <taxon>Dikarya</taxon>
        <taxon>Ascomycota</taxon>
        <taxon>Pezizomycotina</taxon>
        <taxon>Dothideomycetes</taxon>
        <taxon>Dothideomycetidae</taxon>
        <taxon>Mycosphaerellales</taxon>
        <taxon>Teratosphaeriaceae</taxon>
        <taxon>Oleoguttula</taxon>
    </lineage>
</organism>
<evidence type="ECO:0000256" key="4">
    <source>
        <dbReference type="ARBA" id="ARBA00023002"/>
    </source>
</evidence>
<keyword evidence="6" id="KW-0503">Monooxygenase</keyword>
<proteinExistence type="inferred from homology"/>
<reference evidence="8 9" key="1">
    <citation type="submission" date="2021-11" db="EMBL/GenBank/DDBJ databases">
        <title>Black yeast isolated from Biological Soil Crust.</title>
        <authorList>
            <person name="Kurbessoian T."/>
        </authorList>
    </citation>
    <scope>NUCLEOTIDE SEQUENCE [LARGE SCALE GENOMIC DNA]</scope>
    <source>
        <strain evidence="8 9">CCFEE 5522</strain>
    </source>
</reference>
<gene>
    <name evidence="8" type="ORF">LTR36_000815</name>
</gene>
<comment type="caution">
    <text evidence="8">The sequence shown here is derived from an EMBL/GenBank/DDBJ whole genome shotgun (WGS) entry which is preliminary data.</text>
</comment>
<dbReference type="PANTHER" id="PTHR24305">
    <property type="entry name" value="CYTOCHROME P450"/>
    <property type="match status" value="1"/>
</dbReference>
<dbReference type="GO" id="GO:0016705">
    <property type="term" value="F:oxidoreductase activity, acting on paired donors, with incorporation or reduction of molecular oxygen"/>
    <property type="evidence" value="ECO:0007669"/>
    <property type="project" value="InterPro"/>
</dbReference>
<dbReference type="InterPro" id="IPR001128">
    <property type="entry name" value="Cyt_P450"/>
</dbReference>
<evidence type="ECO:0000313" key="8">
    <source>
        <dbReference type="EMBL" id="KAK4539289.1"/>
    </source>
</evidence>
<accession>A0AAV9J355</accession>
<evidence type="ECO:0008006" key="10">
    <source>
        <dbReference type="Google" id="ProtNLM"/>
    </source>
</evidence>
<keyword evidence="7" id="KW-1133">Transmembrane helix</keyword>
<evidence type="ECO:0000256" key="1">
    <source>
        <dbReference type="ARBA" id="ARBA00001971"/>
    </source>
</evidence>
<sequence>MDHPYFFLGTTGLFFWLLYAAIYRPTLWQTSRDHGSQHFQHGTNATTTASTPAEATEDFNHHKLRREATNPSFSIKAVLDLEPRLTPMRDKIARILNDSVQSRQPLNISDVFFACSNDVLGSYSFGSDNNLLDALPEAHRQRESLASLLLSVKAVRHLKPLFAFLGAVMPLIAGEKAIPEGIRDMIAFRNDAGRDIQAILADTTNDQKGGHFIFYELRDTPTLPPEEKTATRLQDEATLLVLVGTESTAKSLAIATFYLLWLPDVLAKVRNELSDAKQKANGDLSLGALLALPYLSAVTWGANRLSFGVTGRSVRYSPTESLTYIASHGPNEGKTYVLPPQRWLGNSEEVGRRKRCMHALGKGHRRCIGINLANAAMSLVLAAVVEYDLELFETKESDIKFKYDLQISHPEMGSKGVRVMVDGKSPL</sequence>
<dbReference type="Proteomes" id="UP001324427">
    <property type="component" value="Unassembled WGS sequence"/>
</dbReference>
<keyword evidence="9" id="KW-1185">Reference proteome</keyword>
<dbReference type="InterPro" id="IPR050121">
    <property type="entry name" value="Cytochrome_P450_monoxygenase"/>
</dbReference>
<dbReference type="SUPFAM" id="SSF48264">
    <property type="entry name" value="Cytochrome P450"/>
    <property type="match status" value="1"/>
</dbReference>
<keyword evidence="3" id="KW-0479">Metal-binding</keyword>
<evidence type="ECO:0000256" key="2">
    <source>
        <dbReference type="ARBA" id="ARBA00010617"/>
    </source>
</evidence>
<dbReference type="EMBL" id="JAVFHQ010000103">
    <property type="protein sequence ID" value="KAK4539289.1"/>
    <property type="molecule type" value="Genomic_DNA"/>
</dbReference>
<feature type="transmembrane region" description="Helical" evidence="7">
    <location>
        <begin position="6"/>
        <end position="23"/>
    </location>
</feature>
<comment type="cofactor">
    <cofactor evidence="1">
        <name>heme</name>
        <dbReference type="ChEBI" id="CHEBI:30413"/>
    </cofactor>
</comment>
<dbReference type="AlphaFoldDB" id="A0AAV9J355"/>
<dbReference type="PANTHER" id="PTHR24305:SF157">
    <property type="entry name" value="N-ACETYLTRYPTOPHAN 6-HYDROXYLASE IVOC-RELATED"/>
    <property type="match status" value="1"/>
</dbReference>
<evidence type="ECO:0000313" key="9">
    <source>
        <dbReference type="Proteomes" id="UP001324427"/>
    </source>
</evidence>
<name>A0AAV9J355_9PEZI</name>
<evidence type="ECO:0000256" key="3">
    <source>
        <dbReference type="ARBA" id="ARBA00022723"/>
    </source>
</evidence>
<dbReference type="GO" id="GO:0005506">
    <property type="term" value="F:iron ion binding"/>
    <property type="evidence" value="ECO:0007669"/>
    <property type="project" value="InterPro"/>
</dbReference>